<dbReference type="Pfam" id="PF02272">
    <property type="entry name" value="DHHA1"/>
    <property type="match status" value="1"/>
</dbReference>
<evidence type="ECO:0000313" key="4">
    <source>
        <dbReference type="Proteomes" id="UP000242329"/>
    </source>
</evidence>
<sequence length="324" mass="35385">MPERCTLREIGEKLRAEDNYYIIGHIIPDGDCVGSLLGLYLGLTSLGKKAAMVLEDGVPDLYHFLAAVHTVKSSATPEGKDYNLIFLDCSDRERAGGSILASFSSPKYTFNIDHHATNDFFAHYNYVDPTASSTAEIVYNILDYMGVDIDSGIAEALYTGMLMDTGSFQYSNTRSSTLRIAAHLLEKGVDLDKLRINLWESKDKKEILLLSKALQSLEFSSHGKIAWMTLSYKDVESIGALGLHPEGIINYTHMIKGVEVGILFREISPGMVKIGFRSKGEVDVAALASKIGGGGHKKAAGASREGSLEEVKIQVLAMVEEVVK</sequence>
<dbReference type="STRING" id="1123382.SAMN02745221_00488"/>
<dbReference type="RefSeq" id="WP_073089554.1">
    <property type="nucleotide sequence ID" value="NZ_FQWY01000006.1"/>
</dbReference>
<dbReference type="InterPro" id="IPR003156">
    <property type="entry name" value="DHHA1_dom"/>
</dbReference>
<keyword evidence="4" id="KW-1185">Reference proteome</keyword>
<dbReference type="InterPro" id="IPR001667">
    <property type="entry name" value="DDH_dom"/>
</dbReference>
<evidence type="ECO:0000259" key="2">
    <source>
        <dbReference type="Pfam" id="PF02272"/>
    </source>
</evidence>
<dbReference type="PANTHER" id="PTHR47618">
    <property type="entry name" value="BIFUNCTIONAL OLIGORIBONUCLEASE AND PAP PHOSPHATASE NRNA"/>
    <property type="match status" value="1"/>
</dbReference>
<evidence type="ECO:0000259" key="1">
    <source>
        <dbReference type="Pfam" id="PF01368"/>
    </source>
</evidence>
<protein>
    <submittedName>
        <fullName evidence="3">Phosphoesterase RecJ domain-containing protein</fullName>
    </submittedName>
</protein>
<dbReference type="Pfam" id="PF01368">
    <property type="entry name" value="DHH"/>
    <property type="match status" value="1"/>
</dbReference>
<dbReference type="PANTHER" id="PTHR47618:SF1">
    <property type="entry name" value="BIFUNCTIONAL OLIGORIBONUCLEASE AND PAP PHOSPHATASE NRNA"/>
    <property type="match status" value="1"/>
</dbReference>
<accession>A0A1M5KVB3</accession>
<dbReference type="OrthoDB" id="9803668at2"/>
<dbReference type="AlphaFoldDB" id="A0A1M5KVB3"/>
<organism evidence="3 4">
    <name type="scientific">Thermosyntropha lipolytica DSM 11003</name>
    <dbReference type="NCBI Taxonomy" id="1123382"/>
    <lineage>
        <taxon>Bacteria</taxon>
        <taxon>Bacillati</taxon>
        <taxon>Bacillota</taxon>
        <taxon>Clostridia</taxon>
        <taxon>Eubacteriales</taxon>
        <taxon>Syntrophomonadaceae</taxon>
        <taxon>Thermosyntropha</taxon>
    </lineage>
</organism>
<reference evidence="4" key="1">
    <citation type="submission" date="2016-11" db="EMBL/GenBank/DDBJ databases">
        <authorList>
            <person name="Varghese N."/>
            <person name="Submissions S."/>
        </authorList>
    </citation>
    <scope>NUCLEOTIDE SEQUENCE [LARGE SCALE GENOMIC DNA]</scope>
    <source>
        <strain evidence="4">DSM 11003</strain>
    </source>
</reference>
<proteinExistence type="predicted"/>
<dbReference type="Proteomes" id="UP000242329">
    <property type="component" value="Unassembled WGS sequence"/>
</dbReference>
<name>A0A1M5KVB3_9FIRM</name>
<feature type="domain" description="DDH" evidence="1">
    <location>
        <begin position="21"/>
        <end position="161"/>
    </location>
</feature>
<dbReference type="InterPro" id="IPR038763">
    <property type="entry name" value="DHH_sf"/>
</dbReference>
<dbReference type="InterPro" id="IPR051319">
    <property type="entry name" value="Oligoribo/pAp-PDE_c-di-AMP_PDE"/>
</dbReference>
<feature type="domain" description="DHHA1" evidence="2">
    <location>
        <begin position="248"/>
        <end position="324"/>
    </location>
</feature>
<dbReference type="GO" id="GO:0003676">
    <property type="term" value="F:nucleic acid binding"/>
    <property type="evidence" value="ECO:0007669"/>
    <property type="project" value="InterPro"/>
</dbReference>
<dbReference type="Gene3D" id="3.90.1640.10">
    <property type="entry name" value="inorganic pyrophosphatase (n-terminal core)"/>
    <property type="match status" value="1"/>
</dbReference>
<evidence type="ECO:0000313" key="3">
    <source>
        <dbReference type="EMBL" id="SHG56744.1"/>
    </source>
</evidence>
<gene>
    <name evidence="3" type="ORF">SAMN02745221_00488</name>
</gene>
<dbReference type="Gene3D" id="3.10.310.30">
    <property type="match status" value="1"/>
</dbReference>
<dbReference type="SUPFAM" id="SSF64182">
    <property type="entry name" value="DHH phosphoesterases"/>
    <property type="match status" value="1"/>
</dbReference>
<dbReference type="EMBL" id="FQWY01000006">
    <property type="protein sequence ID" value="SHG56744.1"/>
    <property type="molecule type" value="Genomic_DNA"/>
</dbReference>